<accession>A0A4C1W783</accession>
<evidence type="ECO:0000313" key="2">
    <source>
        <dbReference type="Proteomes" id="UP000299102"/>
    </source>
</evidence>
<dbReference type="EMBL" id="BGZK01000475">
    <property type="protein sequence ID" value="GBP46005.1"/>
    <property type="molecule type" value="Genomic_DNA"/>
</dbReference>
<gene>
    <name evidence="1" type="ORF">EVAR_24198_1</name>
</gene>
<sequence>MAGYRPESLIYYILFLIKTIRKIVCGICIRQAGGRAASTFWIDMKTIILNNVWKPREVCVCCQRSAHAPSARRTQLRYDTERTCGLCRPPPARRPPSVLGSRL</sequence>
<dbReference type="Proteomes" id="UP000299102">
    <property type="component" value="Unassembled WGS sequence"/>
</dbReference>
<keyword evidence="2" id="KW-1185">Reference proteome</keyword>
<reference evidence="1 2" key="1">
    <citation type="journal article" date="2019" name="Commun. Biol.">
        <title>The bagworm genome reveals a unique fibroin gene that provides high tensile strength.</title>
        <authorList>
            <person name="Kono N."/>
            <person name="Nakamura H."/>
            <person name="Ohtoshi R."/>
            <person name="Tomita M."/>
            <person name="Numata K."/>
            <person name="Arakawa K."/>
        </authorList>
    </citation>
    <scope>NUCLEOTIDE SEQUENCE [LARGE SCALE GENOMIC DNA]</scope>
</reference>
<evidence type="ECO:0000313" key="1">
    <source>
        <dbReference type="EMBL" id="GBP46005.1"/>
    </source>
</evidence>
<protein>
    <submittedName>
        <fullName evidence="1">Uncharacterized protein</fullName>
    </submittedName>
</protein>
<dbReference type="AlphaFoldDB" id="A0A4C1W783"/>
<proteinExistence type="predicted"/>
<name>A0A4C1W783_EUMVA</name>
<organism evidence="1 2">
    <name type="scientific">Eumeta variegata</name>
    <name type="common">Bagworm moth</name>
    <name type="synonym">Eumeta japonica</name>
    <dbReference type="NCBI Taxonomy" id="151549"/>
    <lineage>
        <taxon>Eukaryota</taxon>
        <taxon>Metazoa</taxon>
        <taxon>Ecdysozoa</taxon>
        <taxon>Arthropoda</taxon>
        <taxon>Hexapoda</taxon>
        <taxon>Insecta</taxon>
        <taxon>Pterygota</taxon>
        <taxon>Neoptera</taxon>
        <taxon>Endopterygota</taxon>
        <taxon>Lepidoptera</taxon>
        <taxon>Glossata</taxon>
        <taxon>Ditrysia</taxon>
        <taxon>Tineoidea</taxon>
        <taxon>Psychidae</taxon>
        <taxon>Oiketicinae</taxon>
        <taxon>Eumeta</taxon>
    </lineage>
</organism>
<comment type="caution">
    <text evidence="1">The sequence shown here is derived from an EMBL/GenBank/DDBJ whole genome shotgun (WGS) entry which is preliminary data.</text>
</comment>